<keyword evidence="2" id="KW-1185">Reference proteome</keyword>
<gene>
    <name evidence="1" type="ORF">GCM10017786_04380</name>
</gene>
<sequence length="152" mass="16497">MTGTSGRTVATVDIARSPHEVFGYVTDAAHLPDWQPDVRTAGFDDPAHVTVGTRGHEVRHVMGADRTIGWEVTAYEPDRHYAVRGIDGPVRAHVDVTFAPGGTGTHVEYGIGFEGHGVGKVLAVLARRNTRKDLPVRLDQLKQRLEAQPGQS</sequence>
<dbReference type="InterPro" id="IPR019587">
    <property type="entry name" value="Polyketide_cyclase/dehydratase"/>
</dbReference>
<dbReference type="Gene3D" id="3.30.530.20">
    <property type="match status" value="1"/>
</dbReference>
<dbReference type="Pfam" id="PF10604">
    <property type="entry name" value="Polyketide_cyc2"/>
    <property type="match status" value="1"/>
</dbReference>
<dbReference type="Proteomes" id="UP000605897">
    <property type="component" value="Unassembled WGS sequence"/>
</dbReference>
<reference evidence="2" key="1">
    <citation type="journal article" date="2019" name="Int. J. Syst. Evol. Microbiol.">
        <title>The Global Catalogue of Microorganisms (GCM) 10K type strain sequencing project: providing services to taxonomists for standard genome sequencing and annotation.</title>
        <authorList>
            <consortium name="The Broad Institute Genomics Platform"/>
            <consortium name="The Broad Institute Genome Sequencing Center for Infectious Disease"/>
            <person name="Wu L."/>
            <person name="Ma J."/>
        </authorList>
    </citation>
    <scope>NUCLEOTIDE SEQUENCE [LARGE SCALE GENOMIC DNA]</scope>
    <source>
        <strain evidence="2">CGMCC 4.7677</strain>
    </source>
</reference>
<accession>A0ABQ3IFC3</accession>
<evidence type="ECO:0000313" key="1">
    <source>
        <dbReference type="EMBL" id="GHE77956.1"/>
    </source>
</evidence>
<evidence type="ECO:0008006" key="3">
    <source>
        <dbReference type="Google" id="ProtNLM"/>
    </source>
</evidence>
<dbReference type="InterPro" id="IPR023393">
    <property type="entry name" value="START-like_dom_sf"/>
</dbReference>
<dbReference type="SUPFAM" id="SSF55961">
    <property type="entry name" value="Bet v1-like"/>
    <property type="match status" value="1"/>
</dbReference>
<proteinExistence type="predicted"/>
<protein>
    <recommendedName>
        <fullName evidence="3">Polyketide cyclase</fullName>
    </recommendedName>
</protein>
<comment type="caution">
    <text evidence="1">The sequence shown here is derived from an EMBL/GenBank/DDBJ whole genome shotgun (WGS) entry which is preliminary data.</text>
</comment>
<evidence type="ECO:0000313" key="2">
    <source>
        <dbReference type="Proteomes" id="UP000605897"/>
    </source>
</evidence>
<dbReference type="EMBL" id="BNAU01000001">
    <property type="protein sequence ID" value="GHE77956.1"/>
    <property type="molecule type" value="Genomic_DNA"/>
</dbReference>
<organism evidence="1 2">
    <name type="scientific">Amycolatopsis deserti</name>
    <dbReference type="NCBI Taxonomy" id="185696"/>
    <lineage>
        <taxon>Bacteria</taxon>
        <taxon>Bacillati</taxon>
        <taxon>Actinomycetota</taxon>
        <taxon>Actinomycetes</taxon>
        <taxon>Pseudonocardiales</taxon>
        <taxon>Pseudonocardiaceae</taxon>
        <taxon>Amycolatopsis</taxon>
    </lineage>
</organism>
<dbReference type="RefSeq" id="WP_191242784.1">
    <property type="nucleotide sequence ID" value="NZ_BNAU01000001.1"/>
</dbReference>
<name>A0ABQ3IFC3_9PSEU</name>